<reference evidence="3 4" key="1">
    <citation type="submission" date="2019-01" db="EMBL/GenBank/DDBJ databases">
        <title>Genome sequencing of the rare red list fungi Fomitopsis rosea.</title>
        <authorList>
            <person name="Buettner E."/>
            <person name="Kellner H."/>
        </authorList>
    </citation>
    <scope>NUCLEOTIDE SEQUENCE [LARGE SCALE GENOMIC DNA]</scope>
    <source>
        <strain evidence="3 4">DSM 105464</strain>
    </source>
</reference>
<dbReference type="GeneID" id="72000183"/>
<keyword evidence="5" id="KW-1185">Reference proteome</keyword>
<sequence length="368" mass="41105">MSKAVVPKLFQPVKVGQHWLGHRVVLAPLTRYRANKAHVHGDLAVTYYGQRATVPGTLLISEATFISAKAGGFDNVPGIWNDEQVAGWKRVTDEVHDKGSRIFCQFWALGRAATSSVLDREGLPYVSSGDKILTGRKRNPRPLTIPEIKEYIDMYRNAARCAVLAGFDGVELHGANGYLIDQFTQDVTNNRTDEYGGSVENRCRFALEVIDAVVSTIGADKTGIRLSPWGQFQDMLMDDPKPTFSYLVSQIAERHPDFAYIHVVEPRAQGNVDRDVQPGESNGFLRDIWRPRAYISAGGYSRETAFEDADKYGDLIAFGRLFIPNPDLPLRLAKDLPIVEGGRDLYYLPEEPHGYIDYPFSDDPKANL</sequence>
<gene>
    <name evidence="2" type="ORF">C8Q71DRAFT_573998</name>
    <name evidence="3" type="ORF">EVJ58_g9850</name>
</gene>
<organism evidence="3 4">
    <name type="scientific">Rhodofomes roseus</name>
    <dbReference type="NCBI Taxonomy" id="34475"/>
    <lineage>
        <taxon>Eukaryota</taxon>
        <taxon>Fungi</taxon>
        <taxon>Dikarya</taxon>
        <taxon>Basidiomycota</taxon>
        <taxon>Agaricomycotina</taxon>
        <taxon>Agaricomycetes</taxon>
        <taxon>Polyporales</taxon>
        <taxon>Rhodofomes</taxon>
    </lineage>
</organism>
<dbReference type="Proteomes" id="UP000814176">
    <property type="component" value="Unassembled WGS sequence"/>
</dbReference>
<proteinExistence type="predicted"/>
<evidence type="ECO:0000313" key="5">
    <source>
        <dbReference type="Proteomes" id="UP000814176"/>
    </source>
</evidence>
<dbReference type="EMBL" id="SEKV01000928">
    <property type="protein sequence ID" value="TFY52728.1"/>
    <property type="molecule type" value="Genomic_DNA"/>
</dbReference>
<dbReference type="PANTHER" id="PTHR22893:SF91">
    <property type="entry name" value="NADPH DEHYDROGENASE 2-RELATED"/>
    <property type="match status" value="1"/>
</dbReference>
<dbReference type="OrthoDB" id="276546at2759"/>
<dbReference type="Pfam" id="PF00724">
    <property type="entry name" value="Oxidored_FMN"/>
    <property type="match status" value="1"/>
</dbReference>
<name>A0A4Y9XSJ4_9APHY</name>
<evidence type="ECO:0000313" key="3">
    <source>
        <dbReference type="EMBL" id="TFY52728.1"/>
    </source>
</evidence>
<reference evidence="2 5" key="2">
    <citation type="journal article" date="2021" name="Environ. Microbiol.">
        <title>Gene family expansions and transcriptome signatures uncover fungal adaptations to wood decay.</title>
        <authorList>
            <person name="Hage H."/>
            <person name="Miyauchi S."/>
            <person name="Viragh M."/>
            <person name="Drula E."/>
            <person name="Min B."/>
            <person name="Chaduli D."/>
            <person name="Navarro D."/>
            <person name="Favel A."/>
            <person name="Norest M."/>
            <person name="Lesage-Meessen L."/>
            <person name="Balint B."/>
            <person name="Merenyi Z."/>
            <person name="de Eugenio L."/>
            <person name="Morin E."/>
            <person name="Martinez A.T."/>
            <person name="Baldrian P."/>
            <person name="Stursova M."/>
            <person name="Martinez M.J."/>
            <person name="Novotny C."/>
            <person name="Magnuson J.K."/>
            <person name="Spatafora J.W."/>
            <person name="Maurice S."/>
            <person name="Pangilinan J."/>
            <person name="Andreopoulos W."/>
            <person name="LaButti K."/>
            <person name="Hundley H."/>
            <person name="Na H."/>
            <person name="Kuo A."/>
            <person name="Barry K."/>
            <person name="Lipzen A."/>
            <person name="Henrissat B."/>
            <person name="Riley R."/>
            <person name="Ahrendt S."/>
            <person name="Nagy L.G."/>
            <person name="Grigoriev I.V."/>
            <person name="Martin F."/>
            <person name="Rosso M.N."/>
        </authorList>
    </citation>
    <scope>NUCLEOTIDE SEQUENCE [LARGE SCALE GENOMIC DNA]</scope>
    <source>
        <strain evidence="2 5">CIRM-BRFM 1785</strain>
    </source>
</reference>
<feature type="domain" description="NADH:flavin oxidoreductase/NADH oxidase N-terminal" evidence="1">
    <location>
        <begin position="8"/>
        <end position="337"/>
    </location>
</feature>
<dbReference type="GO" id="GO:0016491">
    <property type="term" value="F:oxidoreductase activity"/>
    <property type="evidence" value="ECO:0007669"/>
    <property type="project" value="InterPro"/>
</dbReference>
<dbReference type="SUPFAM" id="SSF51395">
    <property type="entry name" value="FMN-linked oxidoreductases"/>
    <property type="match status" value="1"/>
</dbReference>
<dbReference type="STRING" id="34475.A0A4Y9XSJ4"/>
<dbReference type="InterPro" id="IPR001155">
    <property type="entry name" value="OxRdtase_FMN_N"/>
</dbReference>
<dbReference type="RefSeq" id="XP_047780062.1">
    <property type="nucleotide sequence ID" value="XM_047919451.1"/>
</dbReference>
<protein>
    <recommendedName>
        <fullName evidence="1">NADH:flavin oxidoreductase/NADH oxidase N-terminal domain-containing protein</fullName>
    </recommendedName>
</protein>
<evidence type="ECO:0000259" key="1">
    <source>
        <dbReference type="Pfam" id="PF00724"/>
    </source>
</evidence>
<dbReference type="Proteomes" id="UP000298390">
    <property type="component" value="Unassembled WGS sequence"/>
</dbReference>
<accession>A0A4Y9XSJ4</accession>
<dbReference type="InterPro" id="IPR045247">
    <property type="entry name" value="Oye-like"/>
</dbReference>
<evidence type="ECO:0000313" key="4">
    <source>
        <dbReference type="Proteomes" id="UP000298390"/>
    </source>
</evidence>
<dbReference type="FunFam" id="3.20.20.70:FF:000138">
    <property type="entry name" value="NADPH dehydrogenase 1"/>
    <property type="match status" value="1"/>
</dbReference>
<comment type="caution">
    <text evidence="3">The sequence shown here is derived from an EMBL/GenBank/DDBJ whole genome shotgun (WGS) entry which is preliminary data.</text>
</comment>
<dbReference type="GO" id="GO:0010181">
    <property type="term" value="F:FMN binding"/>
    <property type="evidence" value="ECO:0007669"/>
    <property type="project" value="InterPro"/>
</dbReference>
<dbReference type="AlphaFoldDB" id="A0A4Y9XSJ4"/>
<dbReference type="InterPro" id="IPR013785">
    <property type="entry name" value="Aldolase_TIM"/>
</dbReference>
<dbReference type="EMBL" id="JADCUA010000008">
    <property type="protein sequence ID" value="KAH9838024.1"/>
    <property type="molecule type" value="Genomic_DNA"/>
</dbReference>
<dbReference type="PANTHER" id="PTHR22893">
    <property type="entry name" value="NADH OXIDOREDUCTASE-RELATED"/>
    <property type="match status" value="1"/>
</dbReference>
<dbReference type="CDD" id="cd02933">
    <property type="entry name" value="OYE_like_FMN"/>
    <property type="match status" value="1"/>
</dbReference>
<dbReference type="Gene3D" id="3.20.20.70">
    <property type="entry name" value="Aldolase class I"/>
    <property type="match status" value="1"/>
</dbReference>
<evidence type="ECO:0000313" key="2">
    <source>
        <dbReference type="EMBL" id="KAH9838024.1"/>
    </source>
</evidence>